<comment type="subcellular location">
    <subcellularLocation>
        <location evidence="1">Nucleus</location>
    </subcellularLocation>
</comment>
<feature type="domain" description="BESS" evidence="3">
    <location>
        <begin position="152"/>
        <end position="191"/>
    </location>
</feature>
<dbReference type="EMBL" id="AP028913">
    <property type="protein sequence ID" value="BES94647.1"/>
    <property type="molecule type" value="Genomic_DNA"/>
</dbReference>
<dbReference type="PANTHER" id="PTHR12243">
    <property type="entry name" value="MADF DOMAIN TRANSCRIPTION FACTOR"/>
    <property type="match status" value="1"/>
</dbReference>
<keyword evidence="1" id="KW-0539">Nucleus</keyword>
<evidence type="ECO:0000256" key="1">
    <source>
        <dbReference type="PROSITE-ProRule" id="PRU00371"/>
    </source>
</evidence>
<organism evidence="4 5">
    <name type="scientific">Nesidiocoris tenuis</name>
    <dbReference type="NCBI Taxonomy" id="355587"/>
    <lineage>
        <taxon>Eukaryota</taxon>
        <taxon>Metazoa</taxon>
        <taxon>Ecdysozoa</taxon>
        <taxon>Arthropoda</taxon>
        <taxon>Hexapoda</taxon>
        <taxon>Insecta</taxon>
        <taxon>Pterygota</taxon>
        <taxon>Neoptera</taxon>
        <taxon>Paraneoptera</taxon>
        <taxon>Hemiptera</taxon>
        <taxon>Heteroptera</taxon>
        <taxon>Panheteroptera</taxon>
        <taxon>Cimicomorpha</taxon>
        <taxon>Miridae</taxon>
        <taxon>Dicyphina</taxon>
        <taxon>Nesidiocoris</taxon>
    </lineage>
</organism>
<dbReference type="InterPro" id="IPR006578">
    <property type="entry name" value="MADF-dom"/>
</dbReference>
<dbReference type="InterPro" id="IPR039353">
    <property type="entry name" value="TF_Adf1"/>
</dbReference>
<dbReference type="PROSITE" id="PS51031">
    <property type="entry name" value="BESS"/>
    <property type="match status" value="1"/>
</dbReference>
<dbReference type="Pfam" id="PF02944">
    <property type="entry name" value="BESS"/>
    <property type="match status" value="1"/>
</dbReference>
<proteinExistence type="predicted"/>
<sequence length="210" mass="24318">MSSSDLIASVYRRRALWDPSDVHHHNRLIVNSLWQDVGRELSMNMMQAKSKWRGLRDYYRQQRRRNIDQPVEAQFSSWAHFAEMSFLEGTMTPRSGRAIKGETSETPIELNRDEGVDQGWTNGSQEPTDAIPSYNLVPQVRYADSIESSDPDDDDLHFFKSLLPDVKSLPRHKKLLIRLKIQELIINEIYPSKDECGSQQKRKNLSDSVT</sequence>
<feature type="domain" description="MADF" evidence="2">
    <location>
        <begin position="5"/>
        <end position="92"/>
    </location>
</feature>
<evidence type="ECO:0000313" key="4">
    <source>
        <dbReference type="EMBL" id="BES94647.1"/>
    </source>
</evidence>
<evidence type="ECO:0000259" key="3">
    <source>
        <dbReference type="PROSITE" id="PS51031"/>
    </source>
</evidence>
<dbReference type="PROSITE" id="PS51029">
    <property type="entry name" value="MADF"/>
    <property type="match status" value="1"/>
</dbReference>
<evidence type="ECO:0008006" key="6">
    <source>
        <dbReference type="Google" id="ProtNLM"/>
    </source>
</evidence>
<protein>
    <recommendedName>
        <fullName evidence="6">MADF domain-containing protein</fullName>
    </recommendedName>
</protein>
<dbReference type="Proteomes" id="UP001307889">
    <property type="component" value="Chromosome 5"/>
</dbReference>
<dbReference type="PANTHER" id="PTHR12243:SF64">
    <property type="entry name" value="DORSAL INTERACTING PROTEIN 3-RELATED"/>
    <property type="match status" value="1"/>
</dbReference>
<accession>A0ABN7AR10</accession>
<dbReference type="Pfam" id="PF10545">
    <property type="entry name" value="MADF_DNA_bdg"/>
    <property type="match status" value="1"/>
</dbReference>
<evidence type="ECO:0000259" key="2">
    <source>
        <dbReference type="PROSITE" id="PS51029"/>
    </source>
</evidence>
<name>A0ABN7AR10_9HEMI</name>
<evidence type="ECO:0000313" key="5">
    <source>
        <dbReference type="Proteomes" id="UP001307889"/>
    </source>
</evidence>
<reference evidence="4 5" key="1">
    <citation type="submission" date="2023-09" db="EMBL/GenBank/DDBJ databases">
        <title>Nesidiocoris tenuis whole genome shotgun sequence.</title>
        <authorList>
            <person name="Shibata T."/>
            <person name="Shimoda M."/>
            <person name="Kobayashi T."/>
            <person name="Uehara T."/>
        </authorList>
    </citation>
    <scope>NUCLEOTIDE SEQUENCE [LARGE SCALE GENOMIC DNA]</scope>
    <source>
        <strain evidence="4 5">Japan</strain>
    </source>
</reference>
<gene>
    <name evidence="4" type="ORF">NTJ_07456</name>
</gene>
<dbReference type="SMART" id="SM00595">
    <property type="entry name" value="MADF"/>
    <property type="match status" value="1"/>
</dbReference>
<keyword evidence="5" id="KW-1185">Reference proteome</keyword>
<dbReference type="InterPro" id="IPR004210">
    <property type="entry name" value="BESS_motif"/>
</dbReference>